<dbReference type="GO" id="GO:0015833">
    <property type="term" value="P:peptide transport"/>
    <property type="evidence" value="ECO:0007669"/>
    <property type="project" value="TreeGrafter"/>
</dbReference>
<dbReference type="EMBL" id="FNDT01000003">
    <property type="protein sequence ID" value="SDH83518.1"/>
    <property type="molecule type" value="Genomic_DNA"/>
</dbReference>
<dbReference type="AlphaFoldDB" id="A0A1G8FN16"/>
<feature type="domain" description="Solute-binding protein family 5" evidence="6">
    <location>
        <begin position="104"/>
        <end position="488"/>
    </location>
</feature>
<accession>A0A1G8FN16</accession>
<dbReference type="Gene3D" id="3.90.76.10">
    <property type="entry name" value="Dipeptide-binding Protein, Domain 1"/>
    <property type="match status" value="1"/>
</dbReference>
<comment type="similarity">
    <text evidence="1">Belongs to the bacterial solute-binding protein 5 family.</text>
</comment>
<evidence type="ECO:0000313" key="8">
    <source>
        <dbReference type="Proteomes" id="UP000199258"/>
    </source>
</evidence>
<evidence type="ECO:0000256" key="3">
    <source>
        <dbReference type="ARBA" id="ARBA00022729"/>
    </source>
</evidence>
<feature type="chain" id="PRO_5011764296" evidence="5">
    <location>
        <begin position="34"/>
        <end position="579"/>
    </location>
</feature>
<dbReference type="GO" id="GO:0043190">
    <property type="term" value="C:ATP-binding cassette (ABC) transporter complex"/>
    <property type="evidence" value="ECO:0007669"/>
    <property type="project" value="InterPro"/>
</dbReference>
<gene>
    <name evidence="7" type="ORF">SAMN04488693_103129</name>
</gene>
<dbReference type="SUPFAM" id="SSF53850">
    <property type="entry name" value="Periplasmic binding protein-like II"/>
    <property type="match status" value="1"/>
</dbReference>
<dbReference type="Proteomes" id="UP000199258">
    <property type="component" value="Unassembled WGS sequence"/>
</dbReference>
<evidence type="ECO:0000313" key="7">
    <source>
        <dbReference type="EMBL" id="SDH83518.1"/>
    </source>
</evidence>
<name>A0A1G8FN16_9MICC</name>
<proteinExistence type="inferred from homology"/>
<evidence type="ECO:0000256" key="1">
    <source>
        <dbReference type="ARBA" id="ARBA00005695"/>
    </source>
</evidence>
<dbReference type="GO" id="GO:0042597">
    <property type="term" value="C:periplasmic space"/>
    <property type="evidence" value="ECO:0007669"/>
    <property type="project" value="UniProtKB-ARBA"/>
</dbReference>
<dbReference type="RefSeq" id="WP_090585029.1">
    <property type="nucleotide sequence ID" value="NZ_FNDT01000003.1"/>
</dbReference>
<dbReference type="GO" id="GO:1904680">
    <property type="term" value="F:peptide transmembrane transporter activity"/>
    <property type="evidence" value="ECO:0007669"/>
    <property type="project" value="TreeGrafter"/>
</dbReference>
<organism evidence="7 8">
    <name type="scientific">Arthrobacter subterraneus</name>
    <dbReference type="NCBI Taxonomy" id="335973"/>
    <lineage>
        <taxon>Bacteria</taxon>
        <taxon>Bacillati</taxon>
        <taxon>Actinomycetota</taxon>
        <taxon>Actinomycetes</taxon>
        <taxon>Micrococcales</taxon>
        <taxon>Micrococcaceae</taxon>
        <taxon>Arthrobacter</taxon>
    </lineage>
</organism>
<protein>
    <submittedName>
        <fullName evidence="7">Peptide/nickel transport system substrate-binding protein</fullName>
    </submittedName>
</protein>
<keyword evidence="2" id="KW-0813">Transport</keyword>
<evidence type="ECO:0000256" key="5">
    <source>
        <dbReference type="SAM" id="SignalP"/>
    </source>
</evidence>
<dbReference type="InterPro" id="IPR000914">
    <property type="entry name" value="SBP_5_dom"/>
</dbReference>
<sequence length="579" mass="62874">MPASPTHRRRPLTGLALRTVAATAVLGLTACSAATPMPTATTPGPTTATESPVPVGDTTTGTFTFGTAANPTGLDPALVADTESYRITRQMLEGLVGIDPLTSEPAPLLATSWEERNEGRAYAFQLREDVLFHDGEPFNAEAVCANFERWYTMPADTRVLDSTIAFESVFNAFSDSPEESVYESCQPLGEHEVLIRLSGVMTSFIPALALPAFGMASPKALAELNANELTVERDGRNLSEFALSPVGTGPFTFETWSDGEVTLSAFEDYWGVPGEIQTVTFRTIPHTDARLRALLSGEIDGYDLVTVDNAAELAREGQQILQRDPYSVLYLGMNQDFPGVDDELFRQAVAHAIDKPALIEGRFLNGTSPANQFLPPKLGVTSEEVAEYEYSPEIARDLLEEAGYDGEPLPFHYPRNVARPYLSSPEKVYAELSRQLTAAGFNIQPVPTAWSDGYLQTVQQDDNRAFHLLGWSGSYQDPDNFAGALFGGYSEEFAYRDNQLFSKIARAVTLPNGDERAAAYRDISESISVDIPAVPLAFPISAAVVSPRVLSYPVSPVMHEVFNHIDLADVEQPTAPAGS</sequence>
<dbReference type="PIRSF" id="PIRSF002741">
    <property type="entry name" value="MppA"/>
    <property type="match status" value="1"/>
</dbReference>
<dbReference type="Gene3D" id="3.40.190.10">
    <property type="entry name" value="Periplasmic binding protein-like II"/>
    <property type="match status" value="1"/>
</dbReference>
<dbReference type="PANTHER" id="PTHR30290">
    <property type="entry name" value="PERIPLASMIC BINDING COMPONENT OF ABC TRANSPORTER"/>
    <property type="match status" value="1"/>
</dbReference>
<keyword evidence="3 5" id="KW-0732">Signal</keyword>
<evidence type="ECO:0000259" key="6">
    <source>
        <dbReference type="Pfam" id="PF00496"/>
    </source>
</evidence>
<dbReference type="Gene3D" id="3.10.105.10">
    <property type="entry name" value="Dipeptide-binding Protein, Domain 3"/>
    <property type="match status" value="1"/>
</dbReference>
<dbReference type="InterPro" id="IPR030678">
    <property type="entry name" value="Peptide/Ni-bd"/>
</dbReference>
<evidence type="ECO:0000256" key="4">
    <source>
        <dbReference type="SAM" id="MobiDB-lite"/>
    </source>
</evidence>
<dbReference type="OrthoDB" id="9796817at2"/>
<dbReference type="STRING" id="335973.SAMN04488693_103129"/>
<reference evidence="7 8" key="1">
    <citation type="submission" date="2016-10" db="EMBL/GenBank/DDBJ databases">
        <authorList>
            <person name="de Groot N.N."/>
        </authorList>
    </citation>
    <scope>NUCLEOTIDE SEQUENCE [LARGE SCALE GENOMIC DNA]</scope>
    <source>
        <strain evidence="7 8">NP_1H</strain>
    </source>
</reference>
<evidence type="ECO:0000256" key="2">
    <source>
        <dbReference type="ARBA" id="ARBA00022448"/>
    </source>
</evidence>
<dbReference type="PANTHER" id="PTHR30290:SF9">
    <property type="entry name" value="OLIGOPEPTIDE-BINDING PROTEIN APPA"/>
    <property type="match status" value="1"/>
</dbReference>
<keyword evidence="8" id="KW-1185">Reference proteome</keyword>
<dbReference type="InterPro" id="IPR039424">
    <property type="entry name" value="SBP_5"/>
</dbReference>
<feature type="signal peptide" evidence="5">
    <location>
        <begin position="1"/>
        <end position="33"/>
    </location>
</feature>
<feature type="region of interest" description="Disordered" evidence="4">
    <location>
        <begin position="34"/>
        <end position="58"/>
    </location>
</feature>
<dbReference type="Pfam" id="PF00496">
    <property type="entry name" value="SBP_bac_5"/>
    <property type="match status" value="1"/>
</dbReference>